<evidence type="ECO:0000313" key="3">
    <source>
        <dbReference type="Proteomes" id="UP001185028"/>
    </source>
</evidence>
<reference evidence="2 3" key="1">
    <citation type="submission" date="2023-07" db="EMBL/GenBank/DDBJ databases">
        <title>Genomic Encyclopedia of Type Strains, Phase IV (KMG-IV): sequencing the most valuable type-strain genomes for metagenomic binning, comparative biology and taxonomic classification.</title>
        <authorList>
            <person name="Goeker M."/>
        </authorList>
    </citation>
    <scope>NUCLEOTIDE SEQUENCE [LARGE SCALE GENOMIC DNA]</scope>
    <source>
        <strain evidence="2 3">DSM 22170</strain>
    </source>
</reference>
<evidence type="ECO:0000256" key="1">
    <source>
        <dbReference type="SAM" id="MobiDB-lite"/>
    </source>
</evidence>
<feature type="compositionally biased region" description="Polar residues" evidence="1">
    <location>
        <begin position="57"/>
        <end position="68"/>
    </location>
</feature>
<name>A0ABU1IXB0_9BACL</name>
<dbReference type="Pfam" id="PF03692">
    <property type="entry name" value="CxxCxxCC"/>
    <property type="match status" value="1"/>
</dbReference>
<dbReference type="EMBL" id="JAVDQH010000006">
    <property type="protein sequence ID" value="MDR6243894.1"/>
    <property type="molecule type" value="Genomic_DNA"/>
</dbReference>
<sequence length="348" mass="40010">MPHRDQPKPTRHDQPNEADQSQQRNRVANHQQLPEQHLSQDQHSLQNDNKRPDQRHQQQTVQSHSSLSVDADHSHTVASSLSPDSPCFCGSGRPLKNCHPRSAADSRAMHMTALYEQVDAVIEDYHQHSSKHPPCAAGCSSCCSDYFPVSQVEFELLLTYMEHSWSQADIDAAFQQAERNLERFQQDNEPMYDALVNRTSRKQELDSIRHHAGRNSFACPLLDPEKGICRVYPVRPFICRTHGSSHTFYGTWRERFSSERVCEHIPSSRAHRRITPNIADYWPPYEQLADVYIGPQRQPLRQYPIFYWLVLYKRHGGGASTQIGNRDNFDLSLEQHNANMAAYGTDRA</sequence>
<organism evidence="2 3">
    <name type="scientific">Paenibacillus hunanensis</name>
    <dbReference type="NCBI Taxonomy" id="539262"/>
    <lineage>
        <taxon>Bacteria</taxon>
        <taxon>Bacillati</taxon>
        <taxon>Bacillota</taxon>
        <taxon>Bacilli</taxon>
        <taxon>Bacillales</taxon>
        <taxon>Paenibacillaceae</taxon>
        <taxon>Paenibacillus</taxon>
    </lineage>
</organism>
<proteinExistence type="predicted"/>
<gene>
    <name evidence="2" type="ORF">JOC58_001787</name>
</gene>
<protein>
    <submittedName>
        <fullName evidence="2">Fe-S-cluster containining protein</fullName>
    </submittedName>
</protein>
<dbReference type="RefSeq" id="WP_229685758.1">
    <property type="nucleotide sequence ID" value="NZ_BMMB01000005.1"/>
</dbReference>
<evidence type="ECO:0000313" key="2">
    <source>
        <dbReference type="EMBL" id="MDR6243894.1"/>
    </source>
</evidence>
<feature type="region of interest" description="Disordered" evidence="1">
    <location>
        <begin position="1"/>
        <end position="83"/>
    </location>
</feature>
<feature type="compositionally biased region" description="Polar residues" evidence="1">
    <location>
        <begin position="17"/>
        <end position="47"/>
    </location>
</feature>
<dbReference type="InterPro" id="IPR005358">
    <property type="entry name" value="Puta_zinc/iron-chelating_dom"/>
</dbReference>
<dbReference type="Proteomes" id="UP001185028">
    <property type="component" value="Unassembled WGS sequence"/>
</dbReference>
<comment type="caution">
    <text evidence="2">The sequence shown here is derived from an EMBL/GenBank/DDBJ whole genome shotgun (WGS) entry which is preliminary data.</text>
</comment>
<accession>A0ABU1IXB0</accession>
<feature type="compositionally biased region" description="Basic and acidic residues" evidence="1">
    <location>
        <begin position="1"/>
        <end position="15"/>
    </location>
</feature>
<keyword evidence="3" id="KW-1185">Reference proteome</keyword>